<dbReference type="AlphaFoldDB" id="A0A2H4SP06"/>
<dbReference type="OrthoDB" id="65596at2759"/>
<dbReference type="GO" id="GO:0004843">
    <property type="term" value="F:cysteine-type deubiquitinase activity"/>
    <property type="evidence" value="ECO:0007669"/>
    <property type="project" value="UniProtKB-UniRule"/>
</dbReference>
<evidence type="ECO:0000256" key="2">
    <source>
        <dbReference type="ARBA" id="ARBA00022670"/>
    </source>
</evidence>
<dbReference type="GO" id="GO:0036503">
    <property type="term" value="P:ERAD pathway"/>
    <property type="evidence" value="ECO:0007669"/>
    <property type="project" value="TreeGrafter"/>
</dbReference>
<comment type="subcellular location">
    <subcellularLocation>
        <location evidence="6">Cytoplasm</location>
    </subcellularLocation>
</comment>
<evidence type="ECO:0000256" key="4">
    <source>
        <dbReference type="ARBA" id="ARBA00022801"/>
    </source>
</evidence>
<protein>
    <recommendedName>
        <fullName evidence="6">Ubiquitin thioesterase OTU</fullName>
        <ecNumber evidence="6">3.4.19.12</ecNumber>
    </recommendedName>
</protein>
<sequence>MRARYKWPGGTGIITIGDDATLGDVVKELTAKTLLTNFGIKFGPPNAMKALDMNRTDQTARDLGLHGEMLTLVPHNERRSSSRQSISAERSLRPESERSQKMGSHDVKVPWSARDGTLLLRIMPSDNSCLFTAFGGALPQQVLPSKLRQMMADYIQEHADVYSEAILGVPPQQYCQAITDPDRWGGGIELSILSSIFDIKICTYDVEARREEVSDQLQTQNIISFGEGKRDQCILVYSGIHYDRIAFSYSEYPYTDAMLPPEMDRTTWPVEDEEVLTKAAELVGKLHGAHYFTNMDGLVLKCDVDGCGWIGSGQAEGQRHAEETGHTQLSEIVDTQTDAILRKCNMRGCEFIGQGDSAARRHSHDTGHENYSVIEDW</sequence>
<evidence type="ECO:0000259" key="8">
    <source>
        <dbReference type="PROSITE" id="PS50802"/>
    </source>
</evidence>
<dbReference type="Pfam" id="PF21403">
    <property type="entry name" value="OTU1_UBXL"/>
    <property type="match status" value="1"/>
</dbReference>
<evidence type="ECO:0000256" key="7">
    <source>
        <dbReference type="SAM" id="MobiDB-lite"/>
    </source>
</evidence>
<comment type="catalytic activity">
    <reaction evidence="1 6">
        <text>Thiol-dependent hydrolysis of ester, thioester, amide, peptide and isopeptide bonds formed by the C-terminal Gly of ubiquitin (a 76-residue protein attached to proteins as an intracellular targeting signal).</text>
        <dbReference type="EC" id="3.4.19.12"/>
    </reaction>
</comment>
<dbReference type="EMBL" id="CP023325">
    <property type="protein sequence ID" value="ATY64824.1"/>
    <property type="molecule type" value="Genomic_DNA"/>
</dbReference>
<dbReference type="Pfam" id="PF02338">
    <property type="entry name" value="OTU"/>
    <property type="match status" value="1"/>
</dbReference>
<dbReference type="InterPro" id="IPR048857">
    <property type="entry name" value="OTU1_Ubl"/>
</dbReference>
<dbReference type="PROSITE" id="PS50802">
    <property type="entry name" value="OTU"/>
    <property type="match status" value="1"/>
</dbReference>
<dbReference type="PANTHER" id="PTHR13312">
    <property type="entry name" value="HIV-INDUCED PROTEIN-7-LIKE PROTEASE"/>
    <property type="match status" value="1"/>
</dbReference>
<evidence type="ECO:0000256" key="1">
    <source>
        <dbReference type="ARBA" id="ARBA00000707"/>
    </source>
</evidence>
<dbReference type="GO" id="GO:0030968">
    <property type="term" value="P:endoplasmic reticulum unfolded protein response"/>
    <property type="evidence" value="ECO:0007669"/>
    <property type="project" value="TreeGrafter"/>
</dbReference>
<dbReference type="VEuPathDB" id="FungiDB:A9K55_005120"/>
<evidence type="ECO:0000313" key="9">
    <source>
        <dbReference type="EMBL" id="ATY64824.1"/>
    </source>
</evidence>
<dbReference type="PANTHER" id="PTHR13312:SF0">
    <property type="entry name" value="UBIQUITIN THIOESTERASE OTU1"/>
    <property type="match status" value="1"/>
</dbReference>
<keyword evidence="3 6" id="KW-0833">Ubl conjugation pathway</keyword>
<organism evidence="9 10">
    <name type="scientific">Cordyceps militaris</name>
    <name type="common">Caterpillar fungus</name>
    <name type="synonym">Clavaria militaris</name>
    <dbReference type="NCBI Taxonomy" id="73501"/>
    <lineage>
        <taxon>Eukaryota</taxon>
        <taxon>Fungi</taxon>
        <taxon>Dikarya</taxon>
        <taxon>Ascomycota</taxon>
        <taxon>Pezizomycotina</taxon>
        <taxon>Sordariomycetes</taxon>
        <taxon>Hypocreomycetidae</taxon>
        <taxon>Hypocreales</taxon>
        <taxon>Cordycipitaceae</taxon>
        <taxon>Cordyceps</taxon>
    </lineage>
</organism>
<feature type="region of interest" description="Disordered" evidence="7">
    <location>
        <begin position="72"/>
        <end position="107"/>
    </location>
</feature>
<dbReference type="SUPFAM" id="SSF54001">
    <property type="entry name" value="Cysteine proteinases"/>
    <property type="match status" value="1"/>
</dbReference>
<dbReference type="InterPro" id="IPR038765">
    <property type="entry name" value="Papain-like_cys_pep_sf"/>
</dbReference>
<keyword evidence="4 6" id="KW-0378">Hydrolase</keyword>
<dbReference type="Proteomes" id="UP000323067">
    <property type="component" value="Chromosome v"/>
</dbReference>
<gene>
    <name evidence="9" type="ORF">A9K55_005120</name>
</gene>
<evidence type="ECO:0000256" key="6">
    <source>
        <dbReference type="RuleBase" id="RU367104"/>
    </source>
</evidence>
<keyword evidence="2" id="KW-0645">Protease</keyword>
<dbReference type="CDD" id="cd22745">
    <property type="entry name" value="OTU_OTU1"/>
    <property type="match status" value="1"/>
</dbReference>
<feature type="domain" description="OTU" evidence="8">
    <location>
        <begin position="118"/>
        <end position="248"/>
    </location>
</feature>
<reference evidence="9 10" key="1">
    <citation type="journal article" date="2017" name="BMC Genomics">
        <title>Chromosome level assembly and secondary metabolite potential of the parasitic fungus Cordyceps militaris.</title>
        <authorList>
            <person name="Kramer G.J."/>
            <person name="Nodwell J.R."/>
        </authorList>
    </citation>
    <scope>NUCLEOTIDE SEQUENCE [LARGE SCALE GENOMIC DNA]</scope>
    <source>
        <strain evidence="9 10">ATCC 34164</strain>
    </source>
</reference>
<dbReference type="VEuPathDB" id="FungiDB:CCM_01203"/>
<dbReference type="EC" id="3.4.19.12" evidence="6"/>
<dbReference type="GO" id="GO:0005829">
    <property type="term" value="C:cytosol"/>
    <property type="evidence" value="ECO:0007669"/>
    <property type="project" value="TreeGrafter"/>
</dbReference>
<evidence type="ECO:0000313" key="10">
    <source>
        <dbReference type="Proteomes" id="UP000323067"/>
    </source>
</evidence>
<name>A0A2H4SP06_CORMI</name>
<dbReference type="InterPro" id="IPR003323">
    <property type="entry name" value="OTU_dom"/>
</dbReference>
<evidence type="ECO:0000256" key="3">
    <source>
        <dbReference type="ARBA" id="ARBA00022786"/>
    </source>
</evidence>
<dbReference type="Gene3D" id="3.90.70.80">
    <property type="match status" value="1"/>
</dbReference>
<proteinExistence type="predicted"/>
<dbReference type="GO" id="GO:0016579">
    <property type="term" value="P:protein deubiquitination"/>
    <property type="evidence" value="ECO:0007669"/>
    <property type="project" value="TreeGrafter"/>
</dbReference>
<comment type="function">
    <text evidence="6">Hydrolase that can remove conjugated ubiquitin from proteins and may therefore play an important regulatory role at the level of protein turnover by preventing degradation.</text>
</comment>
<accession>A0A2H4SP06</accession>
<feature type="compositionally biased region" description="Basic and acidic residues" evidence="7">
    <location>
        <begin position="90"/>
        <end position="107"/>
    </location>
</feature>
<keyword evidence="5 6" id="KW-0788">Thiol protease</keyword>
<keyword evidence="6" id="KW-0963">Cytoplasm</keyword>
<evidence type="ECO:0000256" key="5">
    <source>
        <dbReference type="ARBA" id="ARBA00022807"/>
    </source>
</evidence>
<dbReference type="GO" id="GO:0005634">
    <property type="term" value="C:nucleus"/>
    <property type="evidence" value="ECO:0007669"/>
    <property type="project" value="TreeGrafter"/>
</dbReference>